<dbReference type="InterPro" id="IPR018338">
    <property type="entry name" value="Carbonic_anhydrase_a-class_CS"/>
</dbReference>
<dbReference type="CDD" id="cd00326">
    <property type="entry name" value="alpha_CA"/>
    <property type="match status" value="1"/>
</dbReference>
<keyword evidence="6 8" id="KW-0456">Lyase</keyword>
<dbReference type="InterPro" id="IPR023561">
    <property type="entry name" value="Carbonic_anhydrase_a-class"/>
</dbReference>
<dbReference type="PANTHER" id="PTHR18952:SF141">
    <property type="entry name" value="CARBONIC ANHYDRASE"/>
    <property type="match status" value="1"/>
</dbReference>
<dbReference type="InterPro" id="IPR036398">
    <property type="entry name" value="CA_dom_sf"/>
</dbReference>
<dbReference type="Gene3D" id="3.10.200.10">
    <property type="entry name" value="Alpha carbonic anhydrase"/>
    <property type="match status" value="1"/>
</dbReference>
<dbReference type="GO" id="GO:0004089">
    <property type="term" value="F:carbonate dehydratase activity"/>
    <property type="evidence" value="ECO:0007669"/>
    <property type="project" value="UniProtKB-UniRule"/>
</dbReference>
<dbReference type="Proteomes" id="UP000192578">
    <property type="component" value="Unassembled WGS sequence"/>
</dbReference>
<keyword evidence="4 8" id="KW-0479">Metal-binding</keyword>
<evidence type="ECO:0000256" key="2">
    <source>
        <dbReference type="ARBA" id="ARBA00010718"/>
    </source>
</evidence>
<keyword evidence="12" id="KW-1185">Reference proteome</keyword>
<dbReference type="GO" id="GO:0005737">
    <property type="term" value="C:cytoplasm"/>
    <property type="evidence" value="ECO:0007669"/>
    <property type="project" value="TreeGrafter"/>
</dbReference>
<dbReference type="Pfam" id="PF00194">
    <property type="entry name" value="Carb_anhydrase"/>
    <property type="match status" value="1"/>
</dbReference>
<feature type="region of interest" description="Disordered" evidence="9">
    <location>
        <begin position="1"/>
        <end position="21"/>
    </location>
</feature>
<evidence type="ECO:0000256" key="9">
    <source>
        <dbReference type="SAM" id="MobiDB-lite"/>
    </source>
</evidence>
<name>A0A9X6NC05_HYPEX</name>
<reference evidence="12" key="1">
    <citation type="submission" date="2017-01" db="EMBL/GenBank/DDBJ databases">
        <title>Comparative genomics of anhydrobiosis in the tardigrade Hypsibius dujardini.</title>
        <authorList>
            <person name="Yoshida Y."/>
            <person name="Koutsovoulos G."/>
            <person name="Laetsch D."/>
            <person name="Stevens L."/>
            <person name="Kumar S."/>
            <person name="Horikawa D."/>
            <person name="Ishino K."/>
            <person name="Komine S."/>
            <person name="Tomita M."/>
            <person name="Blaxter M."/>
            <person name="Arakawa K."/>
        </authorList>
    </citation>
    <scope>NUCLEOTIDE SEQUENCE [LARGE SCALE GENOMIC DNA]</scope>
    <source>
        <strain evidence="12">Z151</strain>
    </source>
</reference>
<evidence type="ECO:0000256" key="8">
    <source>
        <dbReference type="RuleBase" id="RU367011"/>
    </source>
</evidence>
<evidence type="ECO:0000259" key="10">
    <source>
        <dbReference type="PROSITE" id="PS51144"/>
    </source>
</evidence>
<dbReference type="EMBL" id="MTYJ01000197">
    <property type="protein sequence ID" value="OWA50609.1"/>
    <property type="molecule type" value="Genomic_DNA"/>
</dbReference>
<comment type="caution">
    <text evidence="11">The sequence shown here is derived from an EMBL/GenBank/DDBJ whole genome shotgun (WGS) entry which is preliminary data.</text>
</comment>
<dbReference type="SMART" id="SM01057">
    <property type="entry name" value="Carb_anhydrase"/>
    <property type="match status" value="1"/>
</dbReference>
<feature type="domain" description="Alpha-carbonic anhydrase" evidence="10">
    <location>
        <begin position="6"/>
        <end position="284"/>
    </location>
</feature>
<gene>
    <name evidence="11" type="ORF">BV898_15120</name>
</gene>
<evidence type="ECO:0000256" key="5">
    <source>
        <dbReference type="ARBA" id="ARBA00022833"/>
    </source>
</evidence>
<comment type="cofactor">
    <cofactor evidence="1 8">
        <name>Zn(2+)</name>
        <dbReference type="ChEBI" id="CHEBI:29105"/>
    </cofactor>
</comment>
<accession>A0A9X6NC05</accession>
<dbReference type="SUPFAM" id="SSF51069">
    <property type="entry name" value="Carbonic anhydrase"/>
    <property type="match status" value="1"/>
</dbReference>
<evidence type="ECO:0000256" key="1">
    <source>
        <dbReference type="ARBA" id="ARBA00001947"/>
    </source>
</evidence>
<keyword evidence="5 8" id="KW-0862">Zinc</keyword>
<dbReference type="AlphaFoldDB" id="A0A9X6NC05"/>
<evidence type="ECO:0000256" key="6">
    <source>
        <dbReference type="ARBA" id="ARBA00023239"/>
    </source>
</evidence>
<organism evidence="11 12">
    <name type="scientific">Hypsibius exemplaris</name>
    <name type="common">Freshwater tardigrade</name>
    <dbReference type="NCBI Taxonomy" id="2072580"/>
    <lineage>
        <taxon>Eukaryota</taxon>
        <taxon>Metazoa</taxon>
        <taxon>Ecdysozoa</taxon>
        <taxon>Tardigrada</taxon>
        <taxon>Eutardigrada</taxon>
        <taxon>Parachela</taxon>
        <taxon>Hypsibioidea</taxon>
        <taxon>Hypsibiidae</taxon>
        <taxon>Hypsibius</taxon>
    </lineage>
</organism>
<comment type="catalytic activity">
    <reaction evidence="7 8">
        <text>hydrogencarbonate + H(+) = CO2 + H2O</text>
        <dbReference type="Rhea" id="RHEA:10748"/>
        <dbReference type="ChEBI" id="CHEBI:15377"/>
        <dbReference type="ChEBI" id="CHEBI:15378"/>
        <dbReference type="ChEBI" id="CHEBI:16526"/>
        <dbReference type="ChEBI" id="CHEBI:17544"/>
        <dbReference type="EC" id="4.2.1.1"/>
    </reaction>
</comment>
<dbReference type="OrthoDB" id="429145at2759"/>
<evidence type="ECO:0000256" key="7">
    <source>
        <dbReference type="ARBA" id="ARBA00048348"/>
    </source>
</evidence>
<protein>
    <recommendedName>
        <fullName evidence="3 8">Carbonic anhydrase</fullName>
        <ecNumber evidence="3 8">4.2.1.1</ecNumber>
    </recommendedName>
</protein>
<dbReference type="InterPro" id="IPR001148">
    <property type="entry name" value="CA_dom"/>
</dbReference>
<dbReference type="GO" id="GO:0008270">
    <property type="term" value="F:zinc ion binding"/>
    <property type="evidence" value="ECO:0007669"/>
    <property type="project" value="UniProtKB-UniRule"/>
</dbReference>
<dbReference type="PROSITE" id="PS51144">
    <property type="entry name" value="ALPHA_CA_2"/>
    <property type="match status" value="1"/>
</dbReference>
<comment type="function">
    <text evidence="8">Reversible hydration of carbon dioxide.</text>
</comment>
<evidence type="ECO:0000313" key="12">
    <source>
        <dbReference type="Proteomes" id="UP000192578"/>
    </source>
</evidence>
<evidence type="ECO:0000256" key="4">
    <source>
        <dbReference type="ARBA" id="ARBA00022723"/>
    </source>
</evidence>
<evidence type="ECO:0000256" key="3">
    <source>
        <dbReference type="ARBA" id="ARBA00012925"/>
    </source>
</evidence>
<dbReference type="EC" id="4.2.1.1" evidence="3 8"/>
<evidence type="ECO:0000313" key="11">
    <source>
        <dbReference type="EMBL" id="OWA50609.1"/>
    </source>
</evidence>
<dbReference type="PROSITE" id="PS00162">
    <property type="entry name" value="ALPHA_CA_1"/>
    <property type="match status" value="1"/>
</dbReference>
<sequence length="284" mass="31709">MSQSSTEQSHTPTGKHDLFDGVDQVVRESVRQSPININESEAVFDPALLSNPLKVTYPGKAQDGSLHLKNTGHTWKLSVGDPNFIIEGGPLFGRCQLDQIHAHWGPDNTVGSEHLVDHCAYAGEMHFVHWNTTKCESIDVAPLHEDGLAVIGVFFKLGAPHPELQKLTDNLKKIRFSGQEAELKGEIPLDIRKLLPEDVTAYWTYEGSLTTPPYNDCVTWIVLKHHIEISEDQMEAMRHLLSVKEAEAGTESEACGKLTQNYRPVQEQSRVKLRCGFNPGHDRC</sequence>
<comment type="similarity">
    <text evidence="2 8">Belongs to the alpha-carbonic anhydrase family.</text>
</comment>
<dbReference type="PANTHER" id="PTHR18952">
    <property type="entry name" value="CARBONIC ANHYDRASE"/>
    <property type="match status" value="1"/>
</dbReference>
<proteinExistence type="inferred from homology"/>
<feature type="compositionally biased region" description="Polar residues" evidence="9">
    <location>
        <begin position="1"/>
        <end position="12"/>
    </location>
</feature>